<organism evidence="2 3">
    <name type="scientific">Marisediminicola antarctica</name>
    <dbReference type="NCBI Taxonomy" id="674079"/>
    <lineage>
        <taxon>Bacteria</taxon>
        <taxon>Bacillati</taxon>
        <taxon>Actinomycetota</taxon>
        <taxon>Actinomycetes</taxon>
        <taxon>Micrococcales</taxon>
        <taxon>Microbacteriaceae</taxon>
        <taxon>Marisediminicola</taxon>
    </lineage>
</organism>
<keyword evidence="1" id="KW-0472">Membrane</keyword>
<evidence type="ECO:0000313" key="2">
    <source>
        <dbReference type="EMBL" id="QHO69500.1"/>
    </source>
</evidence>
<reference evidence="2 3" key="1">
    <citation type="submission" date="2016-09" db="EMBL/GenBank/DDBJ databases">
        <title>Complete genome sequence of microbes from the polar regions.</title>
        <authorList>
            <person name="Liao L."/>
            <person name="Chen B."/>
        </authorList>
    </citation>
    <scope>NUCLEOTIDE SEQUENCE [LARGE SCALE GENOMIC DNA]</scope>
    <source>
        <strain evidence="2 3">ZS314</strain>
    </source>
</reference>
<feature type="transmembrane region" description="Helical" evidence="1">
    <location>
        <begin position="20"/>
        <end position="45"/>
    </location>
</feature>
<keyword evidence="1" id="KW-1133">Transmembrane helix</keyword>
<dbReference type="Proteomes" id="UP000464507">
    <property type="component" value="Chromosome"/>
</dbReference>
<keyword evidence="3" id="KW-1185">Reference proteome</keyword>
<evidence type="ECO:0000313" key="3">
    <source>
        <dbReference type="Proteomes" id="UP000464507"/>
    </source>
</evidence>
<dbReference type="EMBL" id="CP017146">
    <property type="protein sequence ID" value="QHO69500.1"/>
    <property type="molecule type" value="Genomic_DNA"/>
</dbReference>
<evidence type="ECO:0008006" key="4">
    <source>
        <dbReference type="Google" id="ProtNLM"/>
    </source>
</evidence>
<accession>A0A7L5AG66</accession>
<dbReference type="AlphaFoldDB" id="A0A7L5AG66"/>
<dbReference type="OrthoDB" id="5118919at2"/>
<keyword evidence="1" id="KW-0812">Transmembrane</keyword>
<name>A0A7L5AG66_9MICO</name>
<dbReference type="KEGG" id="mant:BHD05_07440"/>
<proteinExistence type="predicted"/>
<gene>
    <name evidence="2" type="ORF">BHD05_07440</name>
</gene>
<sequence>MRAVRGPRDEGSASLEFITTGMILLVPLIYLTLAIAAVQGGALAVEGAARQAARVYVQAVDEGAADAAARRAVEVGLADHGLGAEYELAVICSPTPGECLERLGSVTVTVGVVVTLPLVPSVLDLRAPLGIPLEATATQRVSRFTADPAP</sequence>
<protein>
    <recommendedName>
        <fullName evidence="4">TadE family protein</fullName>
    </recommendedName>
</protein>
<evidence type="ECO:0000256" key="1">
    <source>
        <dbReference type="SAM" id="Phobius"/>
    </source>
</evidence>